<evidence type="ECO:0000313" key="2">
    <source>
        <dbReference type="Proteomes" id="UP000190648"/>
    </source>
</evidence>
<dbReference type="Proteomes" id="UP000190648">
    <property type="component" value="Unassembled WGS sequence"/>
</dbReference>
<sequence length="122" mass="13248">MAPLDGHLSPSSAAKHVKIETAGVSDGPSDHSHVCFVRLDLNSAIRLKYLTVAEALGVSKCIVTTLRQGAHPNASHSSCHNSWENNSQIFCNLTEAVVVELIFQRQHGHQGVFHQDFLPGLL</sequence>
<keyword evidence="2" id="KW-1185">Reference proteome</keyword>
<reference evidence="1 2" key="1">
    <citation type="submission" date="2016-02" db="EMBL/GenBank/DDBJ databases">
        <title>Band-tailed pigeon sequencing and assembly.</title>
        <authorList>
            <person name="Soares A.E."/>
            <person name="Novak B.J."/>
            <person name="Rice E.S."/>
            <person name="O'Connell B."/>
            <person name="Chang D."/>
            <person name="Weber S."/>
            <person name="Shapiro B."/>
        </authorList>
    </citation>
    <scope>NUCLEOTIDE SEQUENCE [LARGE SCALE GENOMIC DNA]</scope>
    <source>
        <strain evidence="1">BTP2013</strain>
        <tissue evidence="1">Blood</tissue>
    </source>
</reference>
<accession>A0A1V4K1C7</accession>
<gene>
    <name evidence="1" type="ORF">AV530_015148</name>
</gene>
<protein>
    <submittedName>
        <fullName evidence="1">Uncharacterized protein</fullName>
    </submittedName>
</protein>
<dbReference type="EMBL" id="LSYS01005191">
    <property type="protein sequence ID" value="OPJ78173.1"/>
    <property type="molecule type" value="Genomic_DNA"/>
</dbReference>
<proteinExistence type="predicted"/>
<comment type="caution">
    <text evidence="1">The sequence shown here is derived from an EMBL/GenBank/DDBJ whole genome shotgun (WGS) entry which is preliminary data.</text>
</comment>
<name>A0A1V4K1C7_PATFA</name>
<evidence type="ECO:0000313" key="1">
    <source>
        <dbReference type="EMBL" id="OPJ78173.1"/>
    </source>
</evidence>
<organism evidence="1 2">
    <name type="scientific">Patagioenas fasciata monilis</name>
    <dbReference type="NCBI Taxonomy" id="372326"/>
    <lineage>
        <taxon>Eukaryota</taxon>
        <taxon>Metazoa</taxon>
        <taxon>Chordata</taxon>
        <taxon>Craniata</taxon>
        <taxon>Vertebrata</taxon>
        <taxon>Euteleostomi</taxon>
        <taxon>Archelosauria</taxon>
        <taxon>Archosauria</taxon>
        <taxon>Dinosauria</taxon>
        <taxon>Saurischia</taxon>
        <taxon>Theropoda</taxon>
        <taxon>Coelurosauria</taxon>
        <taxon>Aves</taxon>
        <taxon>Neognathae</taxon>
        <taxon>Neoaves</taxon>
        <taxon>Columbimorphae</taxon>
        <taxon>Columbiformes</taxon>
        <taxon>Columbidae</taxon>
        <taxon>Patagioenas</taxon>
    </lineage>
</organism>
<dbReference type="AlphaFoldDB" id="A0A1V4K1C7"/>